<feature type="domain" description="Berberine/berberine-like" evidence="6">
    <location>
        <begin position="260"/>
        <end position="284"/>
    </location>
</feature>
<dbReference type="SUPFAM" id="SSF56176">
    <property type="entry name" value="FAD-binding/transporter-associated domain-like"/>
    <property type="match status" value="1"/>
</dbReference>
<evidence type="ECO:0000313" key="8">
    <source>
        <dbReference type="Proteomes" id="UP001498398"/>
    </source>
</evidence>
<gene>
    <name evidence="7" type="ORF">VKT23_017569</name>
</gene>
<dbReference type="Pfam" id="PF08031">
    <property type="entry name" value="BBE"/>
    <property type="match status" value="1"/>
</dbReference>
<name>A0ABR1IVQ4_9AGAR</name>
<dbReference type="Proteomes" id="UP001498398">
    <property type="component" value="Unassembled WGS sequence"/>
</dbReference>
<evidence type="ECO:0000259" key="6">
    <source>
        <dbReference type="Pfam" id="PF08031"/>
    </source>
</evidence>
<organism evidence="7 8">
    <name type="scientific">Marasmiellus scandens</name>
    <dbReference type="NCBI Taxonomy" id="2682957"/>
    <lineage>
        <taxon>Eukaryota</taxon>
        <taxon>Fungi</taxon>
        <taxon>Dikarya</taxon>
        <taxon>Basidiomycota</taxon>
        <taxon>Agaricomycotina</taxon>
        <taxon>Agaricomycetes</taxon>
        <taxon>Agaricomycetidae</taxon>
        <taxon>Agaricales</taxon>
        <taxon>Marasmiineae</taxon>
        <taxon>Omphalotaceae</taxon>
        <taxon>Marasmiellus</taxon>
    </lineage>
</organism>
<dbReference type="InterPro" id="IPR036318">
    <property type="entry name" value="FAD-bd_PCMH-like_sf"/>
</dbReference>
<dbReference type="Gene3D" id="3.40.462.20">
    <property type="match status" value="1"/>
</dbReference>
<evidence type="ECO:0000256" key="5">
    <source>
        <dbReference type="ARBA" id="ARBA00023002"/>
    </source>
</evidence>
<keyword evidence="3" id="KW-0285">Flavoprotein</keyword>
<evidence type="ECO:0000256" key="3">
    <source>
        <dbReference type="ARBA" id="ARBA00022630"/>
    </source>
</evidence>
<dbReference type="InterPro" id="IPR050416">
    <property type="entry name" value="FAD-linked_Oxidoreductase"/>
</dbReference>
<sequence>MIIDTSETNEPDLFWAIRGGSNQFGIVTEFVFKAYPLASSATVGVMVYPGTELADVLRALRTYLQIQDKTSKMILAFARAPPHFYPGLLILPYIEDVHKTDTILAPFREIVKPIFEGVGPAPNFSAVAHAADDSLKGVPPRQIIDGALFSDLWEDVVSKAFGDWIQFTEQPQFRATVCMWEFWHQEKIAETDVGKMAFAARDPHYYVVVTGRHTEESDDSTVAEWTANLAAAVRQAQVEKTGKKLTTPSSFCLDPKYESVEDIYGENLPKLKKLKAKYDPEKIWSKGWLIEPDFT</sequence>
<keyword evidence="5" id="KW-0560">Oxidoreductase</keyword>
<evidence type="ECO:0000256" key="4">
    <source>
        <dbReference type="ARBA" id="ARBA00022827"/>
    </source>
</evidence>
<comment type="cofactor">
    <cofactor evidence="1">
        <name>FAD</name>
        <dbReference type="ChEBI" id="CHEBI:57692"/>
    </cofactor>
</comment>
<evidence type="ECO:0000256" key="1">
    <source>
        <dbReference type="ARBA" id="ARBA00001974"/>
    </source>
</evidence>
<comment type="similarity">
    <text evidence="2">Belongs to the oxygen-dependent FAD-linked oxidoreductase family.</text>
</comment>
<dbReference type="InterPro" id="IPR016169">
    <property type="entry name" value="FAD-bd_PCMH_sub2"/>
</dbReference>
<dbReference type="EMBL" id="JBANRG010000073">
    <property type="protein sequence ID" value="KAK7439343.1"/>
    <property type="molecule type" value="Genomic_DNA"/>
</dbReference>
<evidence type="ECO:0000313" key="7">
    <source>
        <dbReference type="EMBL" id="KAK7439343.1"/>
    </source>
</evidence>
<comment type="caution">
    <text evidence="7">The sequence shown here is derived from an EMBL/GenBank/DDBJ whole genome shotgun (WGS) entry which is preliminary data.</text>
</comment>
<dbReference type="PANTHER" id="PTHR42973:SF39">
    <property type="entry name" value="FAD-BINDING PCMH-TYPE DOMAIN-CONTAINING PROTEIN"/>
    <property type="match status" value="1"/>
</dbReference>
<keyword evidence="4" id="KW-0274">FAD</keyword>
<reference evidence="7 8" key="1">
    <citation type="submission" date="2024-01" db="EMBL/GenBank/DDBJ databases">
        <title>A draft genome for the cacao thread blight pathogen Marasmiellus scandens.</title>
        <authorList>
            <person name="Baruah I.K."/>
            <person name="Leung J."/>
            <person name="Bukari Y."/>
            <person name="Amoako-Attah I."/>
            <person name="Meinhardt L.W."/>
            <person name="Bailey B.A."/>
            <person name="Cohen S.P."/>
        </authorList>
    </citation>
    <scope>NUCLEOTIDE SEQUENCE [LARGE SCALE GENOMIC DNA]</scope>
    <source>
        <strain evidence="7 8">GH-19</strain>
    </source>
</reference>
<dbReference type="InterPro" id="IPR012951">
    <property type="entry name" value="BBE"/>
</dbReference>
<dbReference type="PANTHER" id="PTHR42973">
    <property type="entry name" value="BINDING OXIDOREDUCTASE, PUTATIVE (AFU_ORTHOLOGUE AFUA_1G17690)-RELATED"/>
    <property type="match status" value="1"/>
</dbReference>
<dbReference type="Gene3D" id="3.30.465.10">
    <property type="match status" value="1"/>
</dbReference>
<accession>A0ABR1IVQ4</accession>
<protein>
    <recommendedName>
        <fullName evidence="6">Berberine/berberine-like domain-containing protein</fullName>
    </recommendedName>
</protein>
<keyword evidence="8" id="KW-1185">Reference proteome</keyword>
<proteinExistence type="inferred from homology"/>
<evidence type="ECO:0000256" key="2">
    <source>
        <dbReference type="ARBA" id="ARBA00005466"/>
    </source>
</evidence>